<dbReference type="Pfam" id="PF00392">
    <property type="entry name" value="GntR"/>
    <property type="match status" value="1"/>
</dbReference>
<keyword evidence="4" id="KW-0238">DNA-binding</keyword>
<dbReference type="RefSeq" id="WP_210406752.1">
    <property type="nucleotide sequence ID" value="NZ_MASU01000002.1"/>
</dbReference>
<dbReference type="CDD" id="cd07377">
    <property type="entry name" value="WHTH_GntR"/>
    <property type="match status" value="1"/>
</dbReference>
<dbReference type="PANTHER" id="PTHR46577:SF1">
    <property type="entry name" value="HTH-TYPE TRANSCRIPTIONAL REGULATORY PROTEIN GABR"/>
    <property type="match status" value="1"/>
</dbReference>
<dbReference type="AlphaFoldDB" id="A0A318LW51"/>
<dbReference type="Proteomes" id="UP000247892">
    <property type="component" value="Unassembled WGS sequence"/>
</dbReference>
<dbReference type="InterPro" id="IPR036388">
    <property type="entry name" value="WH-like_DNA-bd_sf"/>
</dbReference>
<comment type="similarity">
    <text evidence="1">In the C-terminal section; belongs to the class-I pyridoxal-phosphate-dependent aminotransferase family.</text>
</comment>
<evidence type="ECO:0000256" key="2">
    <source>
        <dbReference type="ARBA" id="ARBA00022898"/>
    </source>
</evidence>
<dbReference type="Gene3D" id="1.10.10.10">
    <property type="entry name" value="Winged helix-like DNA-binding domain superfamily/Winged helix DNA-binding domain"/>
    <property type="match status" value="1"/>
</dbReference>
<dbReference type="Gene3D" id="3.40.640.10">
    <property type="entry name" value="Type I PLP-dependent aspartate aminotransferase-like (Major domain)"/>
    <property type="match status" value="1"/>
</dbReference>
<dbReference type="GO" id="GO:0030170">
    <property type="term" value="F:pyridoxal phosphate binding"/>
    <property type="evidence" value="ECO:0007669"/>
    <property type="project" value="InterPro"/>
</dbReference>
<keyword evidence="2" id="KW-0663">Pyridoxal phosphate</keyword>
<dbReference type="PRINTS" id="PR00035">
    <property type="entry name" value="HTHGNTR"/>
</dbReference>
<comment type="caution">
    <text evidence="7">The sequence shown here is derived from an EMBL/GenBank/DDBJ whole genome shotgun (WGS) entry which is preliminary data.</text>
</comment>
<dbReference type="EMBL" id="MASU01000002">
    <property type="protein sequence ID" value="PXY37715.1"/>
    <property type="molecule type" value="Genomic_DNA"/>
</dbReference>
<dbReference type="InterPro" id="IPR036390">
    <property type="entry name" value="WH_DNA-bd_sf"/>
</dbReference>
<dbReference type="GO" id="GO:0003677">
    <property type="term" value="F:DNA binding"/>
    <property type="evidence" value="ECO:0007669"/>
    <property type="project" value="UniProtKB-KW"/>
</dbReference>
<dbReference type="SMART" id="SM00345">
    <property type="entry name" value="HTH_GNTR"/>
    <property type="match status" value="1"/>
</dbReference>
<evidence type="ECO:0000259" key="6">
    <source>
        <dbReference type="PROSITE" id="PS50949"/>
    </source>
</evidence>
<evidence type="ECO:0000313" key="7">
    <source>
        <dbReference type="EMBL" id="PXY37715.1"/>
    </source>
</evidence>
<name>A0A318LW51_9PSEU</name>
<dbReference type="SUPFAM" id="SSF46785">
    <property type="entry name" value="Winged helix' DNA-binding domain"/>
    <property type="match status" value="1"/>
</dbReference>
<evidence type="ECO:0000256" key="5">
    <source>
        <dbReference type="ARBA" id="ARBA00023163"/>
    </source>
</evidence>
<reference evidence="7 8" key="1">
    <citation type="submission" date="2016-07" db="EMBL/GenBank/DDBJ databases">
        <title>Draft genome sequence of Prauserella sp. YIM 121212, isolated from alkaline soil.</title>
        <authorList>
            <person name="Ruckert C."/>
            <person name="Albersmeier A."/>
            <person name="Jiang C.-L."/>
            <person name="Jiang Y."/>
            <person name="Kalinowski J."/>
            <person name="Schneider O."/>
            <person name="Winkler A."/>
            <person name="Zotchev S.B."/>
        </authorList>
    </citation>
    <scope>NUCLEOTIDE SEQUENCE [LARGE SCALE GENOMIC DNA]</scope>
    <source>
        <strain evidence="7 8">YIM 121212</strain>
    </source>
</reference>
<dbReference type="InterPro" id="IPR004839">
    <property type="entry name" value="Aminotransferase_I/II_large"/>
</dbReference>
<dbReference type="Pfam" id="PF00155">
    <property type="entry name" value="Aminotran_1_2"/>
    <property type="match status" value="1"/>
</dbReference>
<keyword evidence="5" id="KW-0804">Transcription</keyword>
<dbReference type="SUPFAM" id="SSF53383">
    <property type="entry name" value="PLP-dependent transferases"/>
    <property type="match status" value="1"/>
</dbReference>
<feature type="domain" description="HTH gntR-type" evidence="6">
    <location>
        <begin position="29"/>
        <end position="97"/>
    </location>
</feature>
<proteinExistence type="inferred from homology"/>
<organism evidence="7 8">
    <name type="scientific">Prauserella flavalba</name>
    <dbReference type="NCBI Taxonomy" id="1477506"/>
    <lineage>
        <taxon>Bacteria</taxon>
        <taxon>Bacillati</taxon>
        <taxon>Actinomycetota</taxon>
        <taxon>Actinomycetes</taxon>
        <taxon>Pseudonocardiales</taxon>
        <taxon>Pseudonocardiaceae</taxon>
        <taxon>Prauserella</taxon>
    </lineage>
</organism>
<dbReference type="InterPro" id="IPR051446">
    <property type="entry name" value="HTH_trans_reg/aminotransferase"/>
</dbReference>
<evidence type="ECO:0000256" key="4">
    <source>
        <dbReference type="ARBA" id="ARBA00023125"/>
    </source>
</evidence>
<dbReference type="PANTHER" id="PTHR46577">
    <property type="entry name" value="HTH-TYPE TRANSCRIPTIONAL REGULATORY PROTEIN GABR"/>
    <property type="match status" value="1"/>
</dbReference>
<dbReference type="InterPro" id="IPR015421">
    <property type="entry name" value="PyrdxlP-dep_Trfase_major"/>
</dbReference>
<accession>A0A318LW51</accession>
<evidence type="ECO:0000256" key="1">
    <source>
        <dbReference type="ARBA" id="ARBA00005384"/>
    </source>
</evidence>
<sequence length="484" mass="51255">MNGQFPLGGRISGSRLATTLGDWRQSGSRRGAADLASAIELQVLDGRLPVGTRLPAERELADALGVSRTLVGGALDRLRESGLVASRQGAGSWITFPQGGRGLRPAPADRLDLIDLTHASPPAVPALLPALDAVRGAFAAELLDHGYHVRGMPALRERIADRYTARGLPTSPDQVLITNGAQHALSLVLRALVGPGDRVLVEQPCYPNTVGAIRAAHALSVPVAVDPHDGWDVPGIDAALRQAAPRLACLTVDFQNPTGHLLGAEDRERLGVALARARTPAVVDETIAELDLRDGVEPVPPLAAFTRDWAITVGSAAKSYWGGLRLGWIRAQEDLIDRLAAARCTLDLGSPVLDQLALAELLADPEPVLAARRTEVRGMRDALVAAVREHCPEWTCRVPDGGLSLWCRLPEPMSTRLSVAAANHGVLVAEGSRFGVHGGLERWLRLPFSLPPERLREAVRRLGVAAASVLSAAPAIETPAGAVT</sequence>
<dbReference type="GO" id="GO:0003700">
    <property type="term" value="F:DNA-binding transcription factor activity"/>
    <property type="evidence" value="ECO:0007669"/>
    <property type="project" value="InterPro"/>
</dbReference>
<gene>
    <name evidence="7" type="ORF">BA062_03595</name>
</gene>
<keyword evidence="3" id="KW-0805">Transcription regulation</keyword>
<evidence type="ECO:0000313" key="8">
    <source>
        <dbReference type="Proteomes" id="UP000247892"/>
    </source>
</evidence>
<protein>
    <submittedName>
        <fullName evidence="7">GntR family transcriptional regulator</fullName>
    </submittedName>
</protein>
<keyword evidence="8" id="KW-1185">Reference proteome</keyword>
<dbReference type="InterPro" id="IPR000524">
    <property type="entry name" value="Tscrpt_reg_HTH_GntR"/>
</dbReference>
<dbReference type="InterPro" id="IPR015424">
    <property type="entry name" value="PyrdxlP-dep_Trfase"/>
</dbReference>
<dbReference type="PROSITE" id="PS50949">
    <property type="entry name" value="HTH_GNTR"/>
    <property type="match status" value="1"/>
</dbReference>
<dbReference type="CDD" id="cd00609">
    <property type="entry name" value="AAT_like"/>
    <property type="match status" value="1"/>
</dbReference>
<evidence type="ECO:0000256" key="3">
    <source>
        <dbReference type="ARBA" id="ARBA00023015"/>
    </source>
</evidence>